<dbReference type="GO" id="GO:0015074">
    <property type="term" value="P:DNA integration"/>
    <property type="evidence" value="ECO:0007669"/>
    <property type="project" value="InterPro"/>
</dbReference>
<sequence>MRSYSGATWGASASRGAAAGVLAGRAGANRLQPMERWGEYSNTHTGEELLSSDVGFPKGDSPEEFFANMLTFLETAAAKIANPPPWPDFSPDALRDIASIQEAVLIEKEVSKGGAGNPMVVARADLLRQDVWNRWRAGAGLASAGEPLSDVLGKLTEVADRQLAILEQTSATSASRSARSRDFRPMKSEQSRTDVTPNIETSTAPKFSELEDEYFELRKAGGASDSAISTGRMRAATFKALVGDRPIDCYLPIDLQNFVNELQYVPVELSREGENTEELRQMGIHAAIEKNKVESCYEPLALKTIQDGYVQTVRAIINGAVGLHRLRNPFEGYRVRWPDNAKPSVKREALDYEKVDKVFRLGVDSGYLDDAMLGPLCLLSSRRIGILPFIRGSDIDRKHGVDIVRVNGIVYDKEKGMYKRVGFKTEASLRFFVLHDFFCRIGFVEWAAAQGDNFIFRLLATTTDPGDVASKRVNRLLKKSGAIGMNIEVAHSLRHGAKDMFIEEDLDDEATRLQMGHESNDVHGNYGAQSALRRKQCQELANFELPKEIDWSMFEGLDFDAMARQPRKIGRPKRRG</sequence>
<dbReference type="AlphaFoldDB" id="A0A8T5V2M9"/>
<organism evidence="2 3">
    <name type="scientific">Bradyrhizobium barranii subsp. apii</name>
    <dbReference type="NCBI Taxonomy" id="2819348"/>
    <lineage>
        <taxon>Bacteria</taxon>
        <taxon>Pseudomonadati</taxon>
        <taxon>Pseudomonadota</taxon>
        <taxon>Alphaproteobacteria</taxon>
        <taxon>Hyphomicrobiales</taxon>
        <taxon>Nitrobacteraceae</taxon>
        <taxon>Bradyrhizobium</taxon>
        <taxon>Bradyrhizobium barranii</taxon>
    </lineage>
</organism>
<proteinExistence type="predicted"/>
<dbReference type="InterPro" id="IPR013762">
    <property type="entry name" value="Integrase-like_cat_sf"/>
</dbReference>
<protein>
    <submittedName>
        <fullName evidence="2">Uncharacterized protein</fullName>
    </submittedName>
</protein>
<evidence type="ECO:0000313" key="2">
    <source>
        <dbReference type="EMBL" id="UPT88244.1"/>
    </source>
</evidence>
<evidence type="ECO:0000313" key="3">
    <source>
        <dbReference type="Proteomes" id="UP000551709"/>
    </source>
</evidence>
<dbReference type="EMBL" id="CP096255">
    <property type="protein sequence ID" value="UPT88244.1"/>
    <property type="molecule type" value="Genomic_DNA"/>
</dbReference>
<feature type="region of interest" description="Disordered" evidence="1">
    <location>
        <begin position="170"/>
        <end position="200"/>
    </location>
</feature>
<evidence type="ECO:0000256" key="1">
    <source>
        <dbReference type="SAM" id="MobiDB-lite"/>
    </source>
</evidence>
<name>A0A8T5V2M9_9BRAD</name>
<dbReference type="RefSeq" id="WP_166054742.1">
    <property type="nucleotide sequence ID" value="NZ_CP096255.1"/>
</dbReference>
<dbReference type="GO" id="GO:0006310">
    <property type="term" value="P:DNA recombination"/>
    <property type="evidence" value="ECO:0007669"/>
    <property type="project" value="InterPro"/>
</dbReference>
<reference evidence="2" key="2">
    <citation type="submission" date="2022-04" db="EMBL/GenBank/DDBJ databases">
        <authorList>
            <person name="Bromfield E.S.P."/>
            <person name="Cloutier S."/>
        </authorList>
    </citation>
    <scope>NUCLEOTIDE SEQUENCE</scope>
    <source>
        <strain evidence="2">1S5</strain>
    </source>
</reference>
<gene>
    <name evidence="2" type="ORF">HAP41_0000003610</name>
</gene>
<dbReference type="Proteomes" id="UP000551709">
    <property type="component" value="Chromosome"/>
</dbReference>
<dbReference type="Gene3D" id="1.10.443.10">
    <property type="entry name" value="Intergrase catalytic core"/>
    <property type="match status" value="1"/>
</dbReference>
<dbReference type="GO" id="GO:0003677">
    <property type="term" value="F:DNA binding"/>
    <property type="evidence" value="ECO:0007669"/>
    <property type="project" value="InterPro"/>
</dbReference>
<dbReference type="SUPFAM" id="SSF56349">
    <property type="entry name" value="DNA breaking-rejoining enzymes"/>
    <property type="match status" value="1"/>
</dbReference>
<reference evidence="2" key="1">
    <citation type="journal article" date="2017" name="Syst. Appl. Microbiol.">
        <title>Soybeans inoculated with root zone soils of Canadian native legumes harbour diverse and novel Bradyrhizobium spp. that possess agricultural potential.</title>
        <authorList>
            <person name="Bromfield E.S.P."/>
            <person name="Cloutier S."/>
            <person name="Tambong J.T."/>
            <person name="Tran Thi T.V."/>
        </authorList>
    </citation>
    <scope>NUCLEOTIDE SEQUENCE</scope>
    <source>
        <strain evidence="2">1S5</strain>
    </source>
</reference>
<feature type="compositionally biased region" description="Basic and acidic residues" evidence="1">
    <location>
        <begin position="179"/>
        <end position="192"/>
    </location>
</feature>
<accession>A0A8T5V2M9</accession>
<dbReference type="InterPro" id="IPR011010">
    <property type="entry name" value="DNA_brk_join_enz"/>
</dbReference>